<proteinExistence type="predicted"/>
<dbReference type="Gene3D" id="1.20.58.120">
    <property type="entry name" value="BAG domain"/>
    <property type="match status" value="1"/>
</dbReference>
<feature type="region of interest" description="Disordered" evidence="2">
    <location>
        <begin position="178"/>
        <end position="197"/>
    </location>
</feature>
<gene>
    <name evidence="4" type="ORF">Cgig2_018865</name>
</gene>
<dbReference type="PANTHER" id="PTHR12329:SF16">
    <property type="entry name" value="BAG FAMILY MOLECULAR CHAPERONE REGULATOR 1"/>
    <property type="match status" value="1"/>
</dbReference>
<dbReference type="GO" id="GO:0051087">
    <property type="term" value="F:protein-folding chaperone binding"/>
    <property type="evidence" value="ECO:0007669"/>
    <property type="project" value="InterPro"/>
</dbReference>
<accession>A0A9Q1K9N4</accession>
<protein>
    <recommendedName>
        <fullName evidence="3">BAG domain-containing protein</fullName>
    </recommendedName>
</protein>
<dbReference type="GO" id="GO:0005737">
    <property type="term" value="C:cytoplasm"/>
    <property type="evidence" value="ECO:0007669"/>
    <property type="project" value="TreeGrafter"/>
</dbReference>
<dbReference type="GO" id="GO:0000774">
    <property type="term" value="F:adenyl-nucleotide exchange factor activity"/>
    <property type="evidence" value="ECO:0007669"/>
    <property type="project" value="TreeGrafter"/>
</dbReference>
<comment type="caution">
    <text evidence="4">The sequence shown here is derived from an EMBL/GenBank/DDBJ whole genome shotgun (WGS) entry which is preliminary data.</text>
</comment>
<dbReference type="OrthoDB" id="417450at2759"/>
<dbReference type="PANTHER" id="PTHR12329">
    <property type="entry name" value="BCL2-ASSOCIATED ATHANOGENE"/>
    <property type="match status" value="1"/>
</dbReference>
<evidence type="ECO:0000259" key="3">
    <source>
        <dbReference type="PROSITE" id="PS51035"/>
    </source>
</evidence>
<dbReference type="GO" id="GO:0050821">
    <property type="term" value="P:protein stabilization"/>
    <property type="evidence" value="ECO:0007669"/>
    <property type="project" value="TreeGrafter"/>
</dbReference>
<dbReference type="PROSITE" id="PS51035">
    <property type="entry name" value="BAG"/>
    <property type="match status" value="1"/>
</dbReference>
<organism evidence="4 5">
    <name type="scientific">Carnegiea gigantea</name>
    <dbReference type="NCBI Taxonomy" id="171969"/>
    <lineage>
        <taxon>Eukaryota</taxon>
        <taxon>Viridiplantae</taxon>
        <taxon>Streptophyta</taxon>
        <taxon>Embryophyta</taxon>
        <taxon>Tracheophyta</taxon>
        <taxon>Spermatophyta</taxon>
        <taxon>Magnoliopsida</taxon>
        <taxon>eudicotyledons</taxon>
        <taxon>Gunneridae</taxon>
        <taxon>Pentapetalae</taxon>
        <taxon>Caryophyllales</taxon>
        <taxon>Cactineae</taxon>
        <taxon>Cactaceae</taxon>
        <taxon>Cactoideae</taxon>
        <taxon>Echinocereeae</taxon>
        <taxon>Carnegiea</taxon>
    </lineage>
</organism>
<feature type="compositionally biased region" description="Basic and acidic residues" evidence="2">
    <location>
        <begin position="1"/>
        <end position="12"/>
    </location>
</feature>
<name>A0A9Q1K9N4_9CARY</name>
<evidence type="ECO:0000256" key="1">
    <source>
        <dbReference type="ARBA" id="ARBA00023186"/>
    </source>
</evidence>
<reference evidence="4" key="1">
    <citation type="submission" date="2022-04" db="EMBL/GenBank/DDBJ databases">
        <title>Carnegiea gigantea Genome sequencing and assembly v2.</title>
        <authorList>
            <person name="Copetti D."/>
            <person name="Sanderson M.J."/>
            <person name="Burquez A."/>
            <person name="Wojciechowski M.F."/>
        </authorList>
    </citation>
    <scope>NUCLEOTIDE SEQUENCE</scope>
    <source>
        <strain evidence="4">SGP5-SGP5p</strain>
        <tissue evidence="4">Aerial part</tissue>
    </source>
</reference>
<keyword evidence="5" id="KW-1185">Reference proteome</keyword>
<evidence type="ECO:0000313" key="4">
    <source>
        <dbReference type="EMBL" id="KAJ8438954.1"/>
    </source>
</evidence>
<dbReference type="InterPro" id="IPR039773">
    <property type="entry name" value="BAG_chaperone_regulator"/>
</dbReference>
<evidence type="ECO:0000256" key="2">
    <source>
        <dbReference type="SAM" id="MobiDB-lite"/>
    </source>
</evidence>
<dbReference type="EMBL" id="JAKOGI010000235">
    <property type="protein sequence ID" value="KAJ8438954.1"/>
    <property type="molecule type" value="Genomic_DNA"/>
</dbReference>
<keyword evidence="1" id="KW-0143">Chaperone</keyword>
<feature type="compositionally biased region" description="Basic and acidic residues" evidence="2">
    <location>
        <begin position="178"/>
        <end position="188"/>
    </location>
</feature>
<sequence length="345" mass="39232">MNPEEESVKEGSAKQIVHETNPSGMPFQRRENSIDGLLWFLSPRFHPSLAIHFGELESLLARDTRPKDQKLYIQRSRGDEMETLHMSCLKDVSKLLFMCYPASKERKMEVQNTDEILKACEAVSEIRAEVDKLSQRVSSLQASVQSGIKVDEKEFIISTELLMVQLLKLDSVEADGEAKAHRKNESKMKGQVSRPMSKCQGLDLRPSVKVLKSLKPRVWVRFDFGCQQSNRVRFSFAGFPQAAVKEQLWRQVRRIQRYVDQLDALKESNSTSSYWSLGLGATFDVIVHKYSSRLAGQDNSDDKKNDGCNHNIPAYDETGAHQLFDKLYAMAIEGTFEARVGQEHA</sequence>
<feature type="domain" description="BAG" evidence="3">
    <location>
        <begin position="119"/>
        <end position="183"/>
    </location>
</feature>
<dbReference type="AlphaFoldDB" id="A0A9Q1K9N4"/>
<evidence type="ECO:0000313" key="5">
    <source>
        <dbReference type="Proteomes" id="UP001153076"/>
    </source>
</evidence>
<feature type="region of interest" description="Disordered" evidence="2">
    <location>
        <begin position="1"/>
        <end position="28"/>
    </location>
</feature>
<dbReference type="InterPro" id="IPR036533">
    <property type="entry name" value="BAG_dom_sf"/>
</dbReference>
<dbReference type="InterPro" id="IPR003103">
    <property type="entry name" value="BAG_domain"/>
</dbReference>
<dbReference type="Pfam" id="PF02179">
    <property type="entry name" value="BAG"/>
    <property type="match status" value="1"/>
</dbReference>
<dbReference type="Proteomes" id="UP001153076">
    <property type="component" value="Unassembled WGS sequence"/>
</dbReference>
<dbReference type="SUPFAM" id="SSF63491">
    <property type="entry name" value="BAG domain"/>
    <property type="match status" value="1"/>
</dbReference>